<evidence type="ECO:0000256" key="1">
    <source>
        <dbReference type="SAM" id="MobiDB-lite"/>
    </source>
</evidence>
<feature type="region of interest" description="Disordered" evidence="1">
    <location>
        <begin position="1"/>
        <end position="36"/>
    </location>
</feature>
<gene>
    <name evidence="2" type="primary">AlNc14C59G4391</name>
    <name evidence="2" type="ORF">ALNC14_050710</name>
</gene>
<accession>F0WCL1</accession>
<sequence>MVSIEILSLPTVPSPVNGTSNPCNVSDEATPSPHVATTCPPNAVDGSTLSLDIAQSEGADELTTTGSPSTVISANKPTAMDVDDTGVSSTTEAEPKPKKNDNRPTLADTLKGPEELRKDKAAKKTQWKVEMPKPLAADLHAIDKLFEDGRPRWEVLSAHLTAAKPFALPIAKFSVVLETGQVLVRTPPAQILQSFVRDHGNLIIAELFEAGEICHLSKLPGDNLRLLVTEEEVCQKLTHEKVTFLDNQYSLREFDILGSRFFLDIFGIGPELSTMNVASALHRLGCDVLYENFREAVASKRLAMSTWRVYFRSASCPGQPIVGGKVCEQICIEGRYYLARGKASPLPVDRLRMGQRSPHCLLLPVKNP</sequence>
<protein>
    <submittedName>
        <fullName evidence="2">AlNc14C59G4391 protein</fullName>
    </submittedName>
</protein>
<feature type="compositionally biased region" description="Polar residues" evidence="1">
    <location>
        <begin position="62"/>
        <end position="76"/>
    </location>
</feature>
<reference evidence="2" key="2">
    <citation type="submission" date="2011-02" db="EMBL/GenBank/DDBJ databases">
        <authorList>
            <person name="MacLean D."/>
        </authorList>
    </citation>
    <scope>NUCLEOTIDE SEQUENCE</scope>
</reference>
<dbReference type="HOGENOM" id="CLU_064192_0_0_1"/>
<reference evidence="2" key="1">
    <citation type="journal article" date="2011" name="PLoS Biol.">
        <title>Gene gain and loss during evolution of obligate parasitism in the white rust pathogen of Arabidopsis thaliana.</title>
        <authorList>
            <person name="Kemen E."/>
            <person name="Gardiner A."/>
            <person name="Schultz-Larsen T."/>
            <person name="Kemen A.C."/>
            <person name="Balmuth A.L."/>
            <person name="Robert-Seilaniantz A."/>
            <person name="Bailey K."/>
            <person name="Holub E."/>
            <person name="Studholme D.J."/>
            <person name="Maclean D."/>
            <person name="Jones J.D."/>
        </authorList>
    </citation>
    <scope>NUCLEOTIDE SEQUENCE</scope>
</reference>
<dbReference type="EMBL" id="FR824104">
    <property type="protein sequence ID" value="CCA18928.1"/>
    <property type="molecule type" value="Genomic_DNA"/>
</dbReference>
<name>F0WCL1_9STRA</name>
<dbReference type="AlphaFoldDB" id="F0WCL1"/>
<feature type="compositionally biased region" description="Basic and acidic residues" evidence="1">
    <location>
        <begin position="93"/>
        <end position="102"/>
    </location>
</feature>
<feature type="region of interest" description="Disordered" evidence="1">
    <location>
        <begin position="58"/>
        <end position="124"/>
    </location>
</feature>
<proteinExistence type="predicted"/>
<evidence type="ECO:0000313" key="2">
    <source>
        <dbReference type="EMBL" id="CCA18928.1"/>
    </source>
</evidence>
<organism evidence="2">
    <name type="scientific">Albugo laibachii Nc14</name>
    <dbReference type="NCBI Taxonomy" id="890382"/>
    <lineage>
        <taxon>Eukaryota</taxon>
        <taxon>Sar</taxon>
        <taxon>Stramenopiles</taxon>
        <taxon>Oomycota</taxon>
        <taxon>Peronosporomycetes</taxon>
        <taxon>Albuginales</taxon>
        <taxon>Albuginaceae</taxon>
        <taxon>Albugo</taxon>
    </lineage>
</organism>
<feature type="compositionally biased region" description="Polar residues" evidence="1">
    <location>
        <begin position="14"/>
        <end position="29"/>
    </location>
</feature>